<reference evidence="1" key="1">
    <citation type="submission" date="2022-06" db="EMBL/GenBank/DDBJ databases">
        <title>Phylogenomic reconstructions and comparative analyses of Kickxellomycotina fungi.</title>
        <authorList>
            <person name="Reynolds N.K."/>
            <person name="Stajich J.E."/>
            <person name="Barry K."/>
            <person name="Grigoriev I.V."/>
            <person name="Crous P."/>
            <person name="Smith M.E."/>
        </authorList>
    </citation>
    <scope>NUCLEOTIDE SEQUENCE</scope>
    <source>
        <strain evidence="1">RSA 2271</strain>
    </source>
</reference>
<comment type="caution">
    <text evidence="1">The sequence shown here is derived from an EMBL/GenBank/DDBJ whole genome shotgun (WGS) entry which is preliminary data.</text>
</comment>
<protein>
    <submittedName>
        <fullName evidence="1">Uncharacterized protein</fullName>
    </submittedName>
</protein>
<organism evidence="1 2">
    <name type="scientific">Spiromyces aspiralis</name>
    <dbReference type="NCBI Taxonomy" id="68401"/>
    <lineage>
        <taxon>Eukaryota</taxon>
        <taxon>Fungi</taxon>
        <taxon>Fungi incertae sedis</taxon>
        <taxon>Zoopagomycota</taxon>
        <taxon>Kickxellomycotina</taxon>
        <taxon>Kickxellomycetes</taxon>
        <taxon>Kickxellales</taxon>
        <taxon>Kickxellaceae</taxon>
        <taxon>Spiromyces</taxon>
    </lineage>
</organism>
<evidence type="ECO:0000313" key="1">
    <source>
        <dbReference type="EMBL" id="KAJ1679420.1"/>
    </source>
</evidence>
<dbReference type="EMBL" id="JAMZIH010000396">
    <property type="protein sequence ID" value="KAJ1679420.1"/>
    <property type="molecule type" value="Genomic_DNA"/>
</dbReference>
<proteinExistence type="predicted"/>
<sequence length="147" mass="16339">MVFDAAVSPRTRRLIDPARIGVHFFREPLIIGDDNEFESYSCKYPRKLRQRSPLNVNAFAPLLTCGAGMMRRAVGDTTIGSNCVIGPGCSTDPSGETPIADGTVIYGADEMIRVRNKVDTAGYLQLHQKHLKYLVETLPKYNHILET</sequence>
<dbReference type="Proteomes" id="UP001145114">
    <property type="component" value="Unassembled WGS sequence"/>
</dbReference>
<keyword evidence="2" id="KW-1185">Reference proteome</keyword>
<gene>
    <name evidence="1" type="ORF">EV182_002092</name>
</gene>
<name>A0ACC1HVR6_9FUNG</name>
<evidence type="ECO:0000313" key="2">
    <source>
        <dbReference type="Proteomes" id="UP001145114"/>
    </source>
</evidence>
<accession>A0ACC1HVR6</accession>